<sequence>MTEDKGIFIRNIYYMLTYAFHELRQNNYEYIAGEEFENVHDLFAEILSCGISFLLKQGLHREYVSKNESLTTLRGKLDINGTIRERISQKTKLSCEYDEYSENCEFNQILKSTCIALINHNEVKSQRKKTLRRLMLFFNNVNTINLDSVIWKRLRFDRNTRTYQMLLYLCYFVVSDILLTTDRGDYRMKQFSDENMCRLYEKFILEFYKRHYPELNAEASQIDWNVQKEVSDMNVLPIMKTDVMLHFAYRTLIIDAKYYGKTMQNNFNKRTIHSNNLYQIQSYVYNLDKEHTGNVDGMLLYAKTQEEIVPNNQVVLNDGNTIYFRTLDLNQPFEEIKKQLDHLVIV</sequence>
<dbReference type="PIRSF" id="PIRSF003109">
    <property type="entry name" value="McrC"/>
    <property type="match status" value="1"/>
</dbReference>
<evidence type="ECO:0000313" key="2">
    <source>
        <dbReference type="Proteomes" id="UP000236735"/>
    </source>
</evidence>
<dbReference type="EMBL" id="FNUV01000011">
    <property type="protein sequence ID" value="SEG13864.1"/>
    <property type="molecule type" value="Genomic_DNA"/>
</dbReference>
<evidence type="ECO:0000313" key="1">
    <source>
        <dbReference type="EMBL" id="SEG13864.1"/>
    </source>
</evidence>
<dbReference type="InterPro" id="IPR014407">
    <property type="entry name" value="McrC_bac"/>
</dbReference>
<reference evidence="1 2" key="1">
    <citation type="submission" date="2016-10" db="EMBL/GenBank/DDBJ databases">
        <authorList>
            <person name="de Groot N.N."/>
        </authorList>
    </citation>
    <scope>NUCLEOTIDE SEQUENCE [LARGE SCALE GENOMIC DNA]</scope>
    <source>
        <strain evidence="1 2">AR32</strain>
    </source>
</reference>
<dbReference type="AlphaFoldDB" id="A0A1H5XQ92"/>
<dbReference type="PANTHER" id="PTHR38733:SF1">
    <property type="entry name" value="TYPE IV METHYL-DIRECTED RESTRICTION ENZYME ECOKMCRBC"/>
    <property type="match status" value="1"/>
</dbReference>
<dbReference type="Pfam" id="PF10117">
    <property type="entry name" value="McrBC"/>
    <property type="match status" value="1"/>
</dbReference>
<proteinExistence type="predicted"/>
<dbReference type="Proteomes" id="UP000236735">
    <property type="component" value="Unassembled WGS sequence"/>
</dbReference>
<organism evidence="1 2">
    <name type="scientific">Xylanibacter ruminicola</name>
    <name type="common">Prevotella ruminicola</name>
    <dbReference type="NCBI Taxonomy" id="839"/>
    <lineage>
        <taxon>Bacteria</taxon>
        <taxon>Pseudomonadati</taxon>
        <taxon>Bacteroidota</taxon>
        <taxon>Bacteroidia</taxon>
        <taxon>Bacteroidales</taxon>
        <taxon>Prevotellaceae</taxon>
        <taxon>Xylanibacter</taxon>
    </lineage>
</organism>
<dbReference type="GO" id="GO:0009307">
    <property type="term" value="P:DNA restriction-modification system"/>
    <property type="evidence" value="ECO:0007669"/>
    <property type="project" value="InterPro"/>
</dbReference>
<gene>
    <name evidence="1" type="ORF">SAMN05216354_0084</name>
</gene>
<name>A0A1H5XQ92_XYLRU</name>
<dbReference type="PANTHER" id="PTHR38733">
    <property type="entry name" value="PROTEIN MCRC"/>
    <property type="match status" value="1"/>
</dbReference>
<accession>A0A1H5XQ92</accession>
<dbReference type="RefSeq" id="WP_103916304.1">
    <property type="nucleotide sequence ID" value="NZ_FNUV01000011.1"/>
</dbReference>
<protein>
    <submittedName>
        <fullName evidence="1">5-methylcytosine-specific restriction enzyme subunit McrC</fullName>
    </submittedName>
</protein>
<dbReference type="NCBIfam" id="NF007277">
    <property type="entry name" value="PRK09736.1"/>
    <property type="match status" value="1"/>
</dbReference>
<dbReference type="InterPro" id="IPR019292">
    <property type="entry name" value="McrC"/>
</dbReference>